<dbReference type="PRINTS" id="PR00111">
    <property type="entry name" value="ABHYDROLASE"/>
</dbReference>
<dbReference type="Pfam" id="PF00561">
    <property type="entry name" value="Abhydrolase_1"/>
    <property type="match status" value="1"/>
</dbReference>
<dbReference type="PANTHER" id="PTHR43329">
    <property type="entry name" value="EPOXIDE HYDROLASE"/>
    <property type="match status" value="1"/>
</dbReference>
<feature type="compositionally biased region" description="Basic and acidic residues" evidence="1">
    <location>
        <begin position="11"/>
        <end position="23"/>
    </location>
</feature>
<keyword evidence="3" id="KW-0378">Hydrolase</keyword>
<proteinExistence type="predicted"/>
<feature type="domain" description="AB hydrolase-1" evidence="2">
    <location>
        <begin position="74"/>
        <end position="235"/>
    </location>
</feature>
<evidence type="ECO:0000256" key="1">
    <source>
        <dbReference type="SAM" id="MobiDB-lite"/>
    </source>
</evidence>
<sequence length="337" mass="38059">MLLSACAGNNKHQDRENATDKNPIKIVSNSGNDQAKNKDYSDEELVKKLPGFKNGTKKVNGITIHYVEGGKGEPLFLLPGWPETWYAFHKIMPALAEKYHVYSVDYRGMGSSDKPESGYDKKTMASDIYALVKKLGYEKINLAGHDIGAPVAYAYAAMYPQATKKLAMMDASHPNDNFLKIPILPPPGVYDVDNPDRAKFYWWFAFNTIPELPEQLLQGKQLDIAYNWLFDYLAYEKGAITKEERAIYIAAYAKPGALRAGNNWYRAFRQDIEDLKTYKNLSVPVLGIGGVSGYKNLDLFLHAHATDLKLVKLDKCGHWIAEENPQETIKLFKEFFS</sequence>
<dbReference type="KEGG" id="ppsc:EHS13_21990"/>
<feature type="region of interest" description="Disordered" evidence="1">
    <location>
        <begin position="1"/>
        <end position="39"/>
    </location>
</feature>
<gene>
    <name evidence="3" type="ORF">EHS13_21990</name>
</gene>
<evidence type="ECO:0000313" key="3">
    <source>
        <dbReference type="EMBL" id="QGR00204.1"/>
    </source>
</evidence>
<dbReference type="Gene3D" id="3.40.50.1820">
    <property type="entry name" value="alpha/beta hydrolase"/>
    <property type="match status" value="1"/>
</dbReference>
<evidence type="ECO:0000313" key="4">
    <source>
        <dbReference type="Proteomes" id="UP000426246"/>
    </source>
</evidence>
<dbReference type="EMBL" id="CP034235">
    <property type="protein sequence ID" value="QGR00204.1"/>
    <property type="molecule type" value="Genomic_DNA"/>
</dbReference>
<organism evidence="3 4">
    <name type="scientific">Paenibacillus psychroresistens</name>
    <dbReference type="NCBI Taxonomy" id="1778678"/>
    <lineage>
        <taxon>Bacteria</taxon>
        <taxon>Bacillati</taxon>
        <taxon>Bacillota</taxon>
        <taxon>Bacilli</taxon>
        <taxon>Bacillales</taxon>
        <taxon>Paenibacillaceae</taxon>
        <taxon>Paenibacillus</taxon>
    </lineage>
</organism>
<reference evidence="4" key="1">
    <citation type="submission" date="2018-11" db="EMBL/GenBank/DDBJ databases">
        <title>Complete genome sequence of Paenibacillus sp. ML311-T8.</title>
        <authorList>
            <person name="Nam Y.-D."/>
            <person name="Kang J."/>
            <person name="Chung W.-H."/>
            <person name="Park Y.S."/>
        </authorList>
    </citation>
    <scope>NUCLEOTIDE SEQUENCE [LARGE SCALE GENOMIC DNA]</scope>
    <source>
        <strain evidence="4">ML311-T8</strain>
    </source>
</reference>
<dbReference type="GO" id="GO:0016787">
    <property type="term" value="F:hydrolase activity"/>
    <property type="evidence" value="ECO:0007669"/>
    <property type="project" value="UniProtKB-KW"/>
</dbReference>
<keyword evidence="4" id="KW-1185">Reference proteome</keyword>
<dbReference type="Proteomes" id="UP000426246">
    <property type="component" value="Chromosome"/>
</dbReference>
<dbReference type="SUPFAM" id="SSF53474">
    <property type="entry name" value="alpha/beta-Hydrolases"/>
    <property type="match status" value="1"/>
</dbReference>
<dbReference type="InterPro" id="IPR000073">
    <property type="entry name" value="AB_hydrolase_1"/>
</dbReference>
<dbReference type="AlphaFoldDB" id="A0A6B8RY21"/>
<dbReference type="InterPro" id="IPR029058">
    <property type="entry name" value="AB_hydrolase_fold"/>
</dbReference>
<name>A0A6B8RY21_9BACL</name>
<dbReference type="OrthoDB" id="9773293at2"/>
<accession>A0A6B8RY21</accession>
<evidence type="ECO:0000259" key="2">
    <source>
        <dbReference type="Pfam" id="PF00561"/>
    </source>
</evidence>
<protein>
    <submittedName>
        <fullName evidence="3">Alpha/beta hydrolase</fullName>
    </submittedName>
</protein>